<feature type="compositionally biased region" description="Low complexity" evidence="1">
    <location>
        <begin position="559"/>
        <end position="568"/>
    </location>
</feature>
<organism evidence="3 4">
    <name type="scientific">Stephanodiscus triporus</name>
    <dbReference type="NCBI Taxonomy" id="2934178"/>
    <lineage>
        <taxon>Eukaryota</taxon>
        <taxon>Sar</taxon>
        <taxon>Stramenopiles</taxon>
        <taxon>Ochrophyta</taxon>
        <taxon>Bacillariophyta</taxon>
        <taxon>Coscinodiscophyceae</taxon>
        <taxon>Thalassiosirophycidae</taxon>
        <taxon>Stephanodiscales</taxon>
        <taxon>Stephanodiscaceae</taxon>
        <taxon>Stephanodiscus</taxon>
    </lineage>
</organism>
<comment type="caution">
    <text evidence="3">The sequence shown here is derived from an EMBL/GenBank/DDBJ whole genome shotgun (WGS) entry which is preliminary data.</text>
</comment>
<sequence>MSDGSGRVDRDGYVDFVNELAGGDGGALTAFRYDEGSQGWGYFPVTEFDDLPSSIRGVFYDVACGGAFVACEEAYLYTSGTRDDDDASNPQDVVYLFELCDGAQDAIDAELEQQQQQQEEGGGDEDVPRGGIERDHLGGIERSERRPQGRRAYGGSWSLRGRRLESGGRRGLLVYPKPSVEEDGVSLMDVVDVECSEEIAVELQLDSDHCIEVTTNVTIEFVGEPIGSDRTDTIVYFEDQFEVDVTNGVFHDLIVPASTKLQFRAIYSATPDGYVTSTVESSAEDTFDVDGFLKEAEKEEGGEGGGKEGGGGSNVAGIAAGVCIGVAFVGIIGVFVYRRRRGAADDKSDGRDGTTGRDGRESYSTPDFDHDLKGRVDGGGGSEASSSRDQISSAESDSDSSSMASFSGSSSSDYTSTSSTGSSADDVSRGSSNYRSSASGAGTTSVGDVDDVRPSSKGLRDDPNSPRDSRAKRNVARAAAAFERESELSHSGSVDSARDVGRGSATPTDDESSAGSSGWDSSDGESSVDSRSAETSMNFLNQSGVTMHPINNGLHDSNDSSTSSSAPSVEKKLMADSTPESSDIEDAIEMGDWEAVGATAAILASSDLSAGARREEDDDESDSNAESYFEDDASNSDSSDRISYGVKSAETPERYQGDSGSLGELIETLRAMQEKSIAQRARAAVQRSAKREARSTGRSDNDSMDDESIEGISNSEHGRSAATDPSDLSSTARDSITDQFTNDNDDYSSTSRSSEGGTTTTNSTGADNNGSGTTASSSYDNRNWSGIIEAASNMTKHQRRNSQDIEDID</sequence>
<accession>A0ABD3PY76</accession>
<evidence type="ECO:0000256" key="1">
    <source>
        <dbReference type="SAM" id="MobiDB-lite"/>
    </source>
</evidence>
<feature type="compositionally biased region" description="Acidic residues" evidence="1">
    <location>
        <begin position="616"/>
        <end position="634"/>
    </location>
</feature>
<feature type="compositionally biased region" description="Low complexity" evidence="1">
    <location>
        <begin position="392"/>
        <end position="445"/>
    </location>
</feature>
<keyword evidence="2" id="KW-0812">Transmembrane</keyword>
<feature type="compositionally biased region" description="Basic and acidic residues" evidence="1">
    <location>
        <begin position="343"/>
        <end position="376"/>
    </location>
</feature>
<keyword evidence="2" id="KW-0472">Membrane</keyword>
<feature type="region of interest" description="Disordered" evidence="1">
    <location>
        <begin position="790"/>
        <end position="809"/>
    </location>
</feature>
<dbReference type="AlphaFoldDB" id="A0ABD3PY76"/>
<feature type="compositionally biased region" description="Polar residues" evidence="1">
    <location>
        <begin position="533"/>
        <end position="545"/>
    </location>
</feature>
<feature type="compositionally biased region" description="Low complexity" evidence="1">
    <location>
        <begin position="747"/>
        <end position="774"/>
    </location>
</feature>
<dbReference type="CDD" id="cd12087">
    <property type="entry name" value="TM_EGFR-like"/>
    <property type="match status" value="1"/>
</dbReference>
<feature type="transmembrane region" description="Helical" evidence="2">
    <location>
        <begin position="315"/>
        <end position="337"/>
    </location>
</feature>
<feature type="compositionally biased region" description="Polar residues" evidence="1">
    <location>
        <begin position="726"/>
        <end position="740"/>
    </location>
</feature>
<feature type="region of interest" description="Disordered" evidence="1">
    <location>
        <begin position="605"/>
        <end position="661"/>
    </location>
</feature>
<feature type="region of interest" description="Disordered" evidence="1">
    <location>
        <begin position="675"/>
        <end position="782"/>
    </location>
</feature>
<evidence type="ECO:0000313" key="3">
    <source>
        <dbReference type="EMBL" id="KAL3792920.1"/>
    </source>
</evidence>
<proteinExistence type="predicted"/>
<feature type="compositionally biased region" description="Low complexity" evidence="1">
    <location>
        <begin position="513"/>
        <end position="530"/>
    </location>
</feature>
<feature type="region of interest" description="Disordered" evidence="1">
    <location>
        <begin position="343"/>
        <end position="586"/>
    </location>
</feature>
<dbReference type="EMBL" id="JALLAZ020000535">
    <property type="protein sequence ID" value="KAL3792920.1"/>
    <property type="molecule type" value="Genomic_DNA"/>
</dbReference>
<keyword evidence="4" id="KW-1185">Reference proteome</keyword>
<evidence type="ECO:0000256" key="2">
    <source>
        <dbReference type="SAM" id="Phobius"/>
    </source>
</evidence>
<protein>
    <submittedName>
        <fullName evidence="3">Uncharacterized protein</fullName>
    </submittedName>
</protein>
<feature type="compositionally biased region" description="Basic and acidic residues" evidence="1">
    <location>
        <begin position="689"/>
        <end position="701"/>
    </location>
</feature>
<feature type="region of interest" description="Disordered" evidence="1">
    <location>
        <begin position="111"/>
        <end position="154"/>
    </location>
</feature>
<evidence type="ECO:0000313" key="4">
    <source>
        <dbReference type="Proteomes" id="UP001530315"/>
    </source>
</evidence>
<feature type="compositionally biased region" description="Basic and acidic residues" evidence="1">
    <location>
        <begin position="126"/>
        <end position="147"/>
    </location>
</feature>
<name>A0ABD3PY76_9STRA</name>
<feature type="compositionally biased region" description="Basic and acidic residues" evidence="1">
    <location>
        <begin position="450"/>
        <end position="471"/>
    </location>
</feature>
<gene>
    <name evidence="3" type="ORF">ACHAW5_006827</name>
</gene>
<reference evidence="3 4" key="1">
    <citation type="submission" date="2024-10" db="EMBL/GenBank/DDBJ databases">
        <title>Updated reference genomes for cyclostephanoid diatoms.</title>
        <authorList>
            <person name="Roberts W.R."/>
            <person name="Alverson A.J."/>
        </authorList>
    </citation>
    <scope>NUCLEOTIDE SEQUENCE [LARGE SCALE GENOMIC DNA]</scope>
    <source>
        <strain evidence="3 4">AJA276-08</strain>
    </source>
</reference>
<dbReference type="Proteomes" id="UP001530315">
    <property type="component" value="Unassembled WGS sequence"/>
</dbReference>
<feature type="compositionally biased region" description="Low complexity" evidence="1">
    <location>
        <begin position="678"/>
        <end position="687"/>
    </location>
</feature>
<keyword evidence="2" id="KW-1133">Transmembrane helix</keyword>